<reference evidence="10 12" key="1">
    <citation type="submission" date="2015-09" db="EMBL/GenBank/DDBJ databases">
        <authorList>
            <consortium name="Pathogen Informatics"/>
        </authorList>
    </citation>
    <scope>NUCLEOTIDE SEQUENCE [LARGE SCALE GENOMIC DNA]</scope>
    <source>
        <strain evidence="10 12">2789STDY5834846</strain>
    </source>
</reference>
<dbReference type="GeneID" id="69590780"/>
<dbReference type="RefSeq" id="WP_055271151.1">
    <property type="nucleotide sequence ID" value="NZ_CABMFH010000039.1"/>
</dbReference>
<keyword evidence="4 7" id="KW-0812">Transmembrane</keyword>
<gene>
    <name evidence="10" type="ORF">ERS852461_04330</name>
    <name evidence="11" type="ORF">NXY30_17215</name>
</gene>
<organism evidence="10 12">
    <name type="scientific">Bacteroides faecis</name>
    <dbReference type="NCBI Taxonomy" id="674529"/>
    <lineage>
        <taxon>Bacteria</taxon>
        <taxon>Pseudomonadati</taxon>
        <taxon>Bacteroidota</taxon>
        <taxon>Bacteroidia</taxon>
        <taxon>Bacteroidales</taxon>
        <taxon>Bacteroidaceae</taxon>
        <taxon>Bacteroides</taxon>
    </lineage>
</organism>
<evidence type="ECO:0000256" key="4">
    <source>
        <dbReference type="ARBA" id="ARBA00022692"/>
    </source>
</evidence>
<dbReference type="Pfam" id="PF13715">
    <property type="entry name" value="CarbopepD_reg_2"/>
    <property type="match status" value="1"/>
</dbReference>
<reference evidence="11" key="2">
    <citation type="submission" date="2022-08" db="EMBL/GenBank/DDBJ databases">
        <title>Genome Sequencing of Bacteroides fragilis Group Isolates with Nanopore Technology.</title>
        <authorList>
            <person name="Tisza M.J."/>
            <person name="Smith D."/>
            <person name="Dekker J.P."/>
        </authorList>
    </citation>
    <scope>NUCLEOTIDE SEQUENCE</scope>
    <source>
        <strain evidence="11">BFG-527</strain>
    </source>
</reference>
<dbReference type="Pfam" id="PF07715">
    <property type="entry name" value="Plug"/>
    <property type="match status" value="1"/>
</dbReference>
<comment type="similarity">
    <text evidence="7">Belongs to the TonB-dependent receptor family.</text>
</comment>
<feature type="domain" description="TonB-dependent receptor plug" evidence="9">
    <location>
        <begin position="126"/>
        <end position="227"/>
    </location>
</feature>
<dbReference type="PROSITE" id="PS51257">
    <property type="entry name" value="PROKAR_LIPOPROTEIN"/>
    <property type="match status" value="1"/>
</dbReference>
<evidence type="ECO:0000259" key="9">
    <source>
        <dbReference type="Pfam" id="PF07715"/>
    </source>
</evidence>
<evidence type="ECO:0000313" key="11">
    <source>
        <dbReference type="EMBL" id="UVQ72805.1"/>
    </source>
</evidence>
<dbReference type="Proteomes" id="UP000095606">
    <property type="component" value="Unassembled WGS sequence"/>
</dbReference>
<dbReference type="EMBL" id="CZAE01000026">
    <property type="protein sequence ID" value="CUQ13547.1"/>
    <property type="molecule type" value="Genomic_DNA"/>
</dbReference>
<dbReference type="Proteomes" id="UP001060104">
    <property type="component" value="Chromosome"/>
</dbReference>
<keyword evidence="10" id="KW-0675">Receptor</keyword>
<dbReference type="FunFam" id="2.170.130.10:FF:000003">
    <property type="entry name" value="SusC/RagA family TonB-linked outer membrane protein"/>
    <property type="match status" value="1"/>
</dbReference>
<accession>A0A3E5G3F7</accession>
<sequence length="1068" mass="117528">MTEFNSKIKQNSRILKIFLFSICALFACAINSHAQSLVKGTVTDGTGEPLPGVSIVVKGTTNGTVTDMDGKYSIQAAAKDILSFSYIGMTNQDIKVAGRTVINIVMKDDVAALDEVIVVGYGVQKKQSLTGAVSAMKGDELLKAPSTNVTQMLAGKLAGISSVQESGEPGLDNASLRIRGSVYDAVYIVDGFPRSITDIDPNDIESISVLKDAASAAVYGLKAAGGVIIVTTKKGTEGKSKVTYDASFGASMNANFPKFMNGPQFAYYYNLGDMMDKMANGVITDVNEYTPVFSKQNVEDMLTGSNGWGNVNYIDKVFGTGFNQKHNVSIQGGTDKMRYYASAGYMGQKGNIDNFYYNRYNIRTNIEAQVARDFTMTVGIAGRSSKRHTPGFASGGTDSNSELGEQGWMSVANQTLRMHPYVQESYNGLYTATANGSGQANSPLAAIYESGYKVTRTTEAQTNISLQYNVPWVKGLSLKVNGSYDYVTSHNKNLDIPYYTEMITMPTTNITELKYANTLDPRGNTTNQLGEGQTTTRQLVGQGSIHYANTFGKHNVDFLALAEVQDWKQNKFSAYATDIPFVELPELDFGNPAKSNPISGGSDAKRSIGYVFRLKYDYDNKYLAEFTGRYDGSYKFAGNVSGKRWGFFPSGSVAWRISKESFMEDLTFIDDLKVRASAGLLGADAITPYRFLSTYAYGDKVMIGGNSYPSMYTAAVPNATLTWENTLSYNVGFDFTMWNGLLGVDFDAFYNYTYDMLTSMSSNAYPASMGEYYNTYANYNKMDAKGIDVVVSHRNKFSVASKPFNYGVSASVTWAKNRWLRYASDYANQQMWFRVTGDNVYANYGWIAEGLYRTEEEIDKSAWYGSRPNIGDIKYRDLNGDGKIDWSDRARIGRNNRPAVTYGLTLNASWNGFDFNAQFTGGALFDVSLTGTYYNDNDDNTVWTKTFKDGANSPLYLVENAVSEYNPNGTFPRITAGGLTHGGDNGLSSTFWLRNGKYIRLKSAQLGYTLPRVWMDKVGIENLRLYVQGSNLFTISGLPDGIDPESPGVNNGYYPQQRTIMGGITLTF</sequence>
<dbReference type="InterPro" id="IPR036942">
    <property type="entry name" value="Beta-barrel_TonB_sf"/>
</dbReference>
<feature type="signal peptide" evidence="8">
    <location>
        <begin position="1"/>
        <end position="34"/>
    </location>
</feature>
<keyword evidence="8" id="KW-0732">Signal</keyword>
<feature type="chain" id="PRO_5041048462" evidence="8">
    <location>
        <begin position="35"/>
        <end position="1068"/>
    </location>
</feature>
<evidence type="ECO:0000256" key="3">
    <source>
        <dbReference type="ARBA" id="ARBA00022452"/>
    </source>
</evidence>
<dbReference type="InterPro" id="IPR037066">
    <property type="entry name" value="Plug_dom_sf"/>
</dbReference>
<keyword evidence="3 7" id="KW-1134">Transmembrane beta strand</keyword>
<dbReference type="EMBL" id="CP103141">
    <property type="protein sequence ID" value="UVQ72805.1"/>
    <property type="molecule type" value="Genomic_DNA"/>
</dbReference>
<keyword evidence="5 7" id="KW-0472">Membrane</keyword>
<dbReference type="InterPro" id="IPR039426">
    <property type="entry name" value="TonB-dep_rcpt-like"/>
</dbReference>
<evidence type="ECO:0000313" key="12">
    <source>
        <dbReference type="Proteomes" id="UP000095606"/>
    </source>
</evidence>
<evidence type="ECO:0000256" key="6">
    <source>
        <dbReference type="ARBA" id="ARBA00023237"/>
    </source>
</evidence>
<dbReference type="SUPFAM" id="SSF49464">
    <property type="entry name" value="Carboxypeptidase regulatory domain-like"/>
    <property type="match status" value="1"/>
</dbReference>
<dbReference type="Gene3D" id="2.170.130.10">
    <property type="entry name" value="TonB-dependent receptor, plug domain"/>
    <property type="match status" value="1"/>
</dbReference>
<dbReference type="InterPro" id="IPR023996">
    <property type="entry name" value="TonB-dep_OMP_SusC/RagA"/>
</dbReference>
<dbReference type="AlphaFoldDB" id="A0A174U062"/>
<evidence type="ECO:0000256" key="1">
    <source>
        <dbReference type="ARBA" id="ARBA00004571"/>
    </source>
</evidence>
<dbReference type="InterPro" id="IPR012910">
    <property type="entry name" value="Plug_dom"/>
</dbReference>
<evidence type="ECO:0000256" key="8">
    <source>
        <dbReference type="SAM" id="SignalP"/>
    </source>
</evidence>
<dbReference type="Gene3D" id="2.60.40.1120">
    <property type="entry name" value="Carboxypeptidase-like, regulatory domain"/>
    <property type="match status" value="1"/>
</dbReference>
<evidence type="ECO:0000256" key="5">
    <source>
        <dbReference type="ARBA" id="ARBA00023136"/>
    </source>
</evidence>
<dbReference type="SUPFAM" id="SSF56935">
    <property type="entry name" value="Porins"/>
    <property type="match status" value="1"/>
</dbReference>
<evidence type="ECO:0000256" key="2">
    <source>
        <dbReference type="ARBA" id="ARBA00022448"/>
    </source>
</evidence>
<evidence type="ECO:0000313" key="13">
    <source>
        <dbReference type="Proteomes" id="UP001060104"/>
    </source>
</evidence>
<evidence type="ECO:0000256" key="7">
    <source>
        <dbReference type="PROSITE-ProRule" id="PRU01360"/>
    </source>
</evidence>
<dbReference type="Gene3D" id="2.40.170.20">
    <property type="entry name" value="TonB-dependent receptor, beta-barrel domain"/>
    <property type="match status" value="1"/>
</dbReference>
<dbReference type="NCBIfam" id="TIGR04057">
    <property type="entry name" value="SusC_RagA_signa"/>
    <property type="match status" value="1"/>
</dbReference>
<protein>
    <submittedName>
        <fullName evidence="10">Outer membrane receptor for ferrienterochelin and colicins</fullName>
    </submittedName>
    <submittedName>
        <fullName evidence="11">TonB-dependent receptor</fullName>
    </submittedName>
</protein>
<dbReference type="PROSITE" id="PS52016">
    <property type="entry name" value="TONB_DEPENDENT_REC_3"/>
    <property type="match status" value="1"/>
</dbReference>
<dbReference type="GO" id="GO:0009279">
    <property type="term" value="C:cell outer membrane"/>
    <property type="evidence" value="ECO:0007669"/>
    <property type="project" value="UniProtKB-SubCell"/>
</dbReference>
<keyword evidence="2 7" id="KW-0813">Transport</keyword>
<keyword evidence="13" id="KW-1185">Reference proteome</keyword>
<name>A0A174U062_9BACE</name>
<comment type="subcellular location">
    <subcellularLocation>
        <location evidence="1 7">Cell outer membrane</location>
        <topology evidence="1 7">Multi-pass membrane protein</topology>
    </subcellularLocation>
</comment>
<dbReference type="NCBIfam" id="TIGR04056">
    <property type="entry name" value="OMP_RagA_SusC"/>
    <property type="match status" value="1"/>
</dbReference>
<dbReference type="InterPro" id="IPR023997">
    <property type="entry name" value="TonB-dep_OMP_SusC/RagA_CS"/>
</dbReference>
<dbReference type="InterPro" id="IPR008969">
    <property type="entry name" value="CarboxyPept-like_regulatory"/>
</dbReference>
<dbReference type="FunFam" id="2.60.40.1120:FF:000003">
    <property type="entry name" value="Outer membrane protein Omp121"/>
    <property type="match status" value="1"/>
</dbReference>
<keyword evidence="6 7" id="KW-0998">Cell outer membrane</keyword>
<evidence type="ECO:0000313" key="10">
    <source>
        <dbReference type="EMBL" id="CUQ13547.1"/>
    </source>
</evidence>
<accession>A0A174U062</accession>
<proteinExistence type="inferred from homology"/>